<dbReference type="Proteomes" id="UP000199144">
    <property type="component" value="Unassembled WGS sequence"/>
</dbReference>
<evidence type="ECO:0000259" key="2">
    <source>
        <dbReference type="Pfam" id="PF01607"/>
    </source>
</evidence>
<evidence type="ECO:0000313" key="4">
    <source>
        <dbReference type="Proteomes" id="UP000199144"/>
    </source>
</evidence>
<dbReference type="InterPro" id="IPR002557">
    <property type="entry name" value="Chitin-bd_dom"/>
</dbReference>
<feature type="signal peptide" evidence="1">
    <location>
        <begin position="1"/>
        <end position="21"/>
    </location>
</feature>
<accession>A0A1I4N9R8</accession>
<dbReference type="GO" id="GO:0008061">
    <property type="term" value="F:chitin binding"/>
    <property type="evidence" value="ECO:0007669"/>
    <property type="project" value="InterPro"/>
</dbReference>
<evidence type="ECO:0000256" key="1">
    <source>
        <dbReference type="SAM" id="SignalP"/>
    </source>
</evidence>
<dbReference type="Pfam" id="PF01607">
    <property type="entry name" value="CBM_14"/>
    <property type="match status" value="1"/>
</dbReference>
<gene>
    <name evidence="3" type="ORF">SAMN04488042_10466</name>
</gene>
<keyword evidence="4" id="KW-1185">Reference proteome</keyword>
<keyword evidence="1" id="KW-0732">Signal</keyword>
<dbReference type="SUPFAM" id="SSF57625">
    <property type="entry name" value="Invertebrate chitin-binding proteins"/>
    <property type="match status" value="1"/>
</dbReference>
<dbReference type="OrthoDB" id="7875269at2"/>
<feature type="domain" description="Chitin-binding type-2" evidence="2">
    <location>
        <begin position="24"/>
        <end position="51"/>
    </location>
</feature>
<dbReference type="AlphaFoldDB" id="A0A1I4N9R8"/>
<dbReference type="RefSeq" id="WP_110680249.1">
    <property type="nucleotide sequence ID" value="NZ_FOTQ01000004.1"/>
</dbReference>
<reference evidence="3 4" key="1">
    <citation type="submission" date="2016-10" db="EMBL/GenBank/DDBJ databases">
        <authorList>
            <person name="de Groot N.N."/>
        </authorList>
    </citation>
    <scope>NUCLEOTIDE SEQUENCE [LARGE SCALE GENOMIC DNA]</scope>
    <source>
        <strain evidence="3 4">DSM 15283</strain>
    </source>
</reference>
<evidence type="ECO:0000313" key="3">
    <source>
        <dbReference type="EMBL" id="SFM12218.1"/>
    </source>
</evidence>
<dbReference type="STRING" id="254406.SAMN04488042_10466"/>
<dbReference type="InterPro" id="IPR036508">
    <property type="entry name" value="Chitin-bd_dom_sf"/>
</dbReference>
<proteinExistence type="predicted"/>
<sequence>MMIRKMALAMIMVVMPVTAYAIGCSSQEQQVMSCGEGKVWDASSRSCVEQVSS</sequence>
<dbReference type="EMBL" id="FOTQ01000004">
    <property type="protein sequence ID" value="SFM12218.1"/>
    <property type="molecule type" value="Genomic_DNA"/>
</dbReference>
<feature type="chain" id="PRO_5011773646" evidence="1">
    <location>
        <begin position="22"/>
        <end position="53"/>
    </location>
</feature>
<dbReference type="GO" id="GO:0005576">
    <property type="term" value="C:extracellular region"/>
    <property type="evidence" value="ECO:0007669"/>
    <property type="project" value="InterPro"/>
</dbReference>
<protein>
    <submittedName>
        <fullName evidence="3">Chitin binding Peritrophin-A domain-containing protein</fullName>
    </submittedName>
</protein>
<name>A0A1I4N9R8_9RHOB</name>
<organism evidence="3 4">
    <name type="scientific">Shimia aestuarii</name>
    <dbReference type="NCBI Taxonomy" id="254406"/>
    <lineage>
        <taxon>Bacteria</taxon>
        <taxon>Pseudomonadati</taxon>
        <taxon>Pseudomonadota</taxon>
        <taxon>Alphaproteobacteria</taxon>
        <taxon>Rhodobacterales</taxon>
        <taxon>Roseobacteraceae</taxon>
    </lineage>
</organism>